<keyword evidence="1" id="KW-0472">Membrane</keyword>
<comment type="caution">
    <text evidence="2">The sequence shown here is derived from an EMBL/GenBank/DDBJ whole genome shotgun (WGS) entry which is preliminary data.</text>
</comment>
<feature type="transmembrane region" description="Helical" evidence="1">
    <location>
        <begin position="81"/>
        <end position="103"/>
    </location>
</feature>
<name>A0AAD7G578_MYCRO</name>
<keyword evidence="3" id="KW-1185">Reference proteome</keyword>
<keyword evidence="1" id="KW-1133">Transmembrane helix</keyword>
<reference evidence="2" key="1">
    <citation type="submission" date="2023-03" db="EMBL/GenBank/DDBJ databases">
        <title>Massive genome expansion in bonnet fungi (Mycena s.s.) driven by repeated elements and novel gene families across ecological guilds.</title>
        <authorList>
            <consortium name="Lawrence Berkeley National Laboratory"/>
            <person name="Harder C.B."/>
            <person name="Miyauchi S."/>
            <person name="Viragh M."/>
            <person name="Kuo A."/>
            <person name="Thoen E."/>
            <person name="Andreopoulos B."/>
            <person name="Lu D."/>
            <person name="Skrede I."/>
            <person name="Drula E."/>
            <person name="Henrissat B."/>
            <person name="Morin E."/>
            <person name="Kohler A."/>
            <person name="Barry K."/>
            <person name="LaButti K."/>
            <person name="Morin E."/>
            <person name="Salamov A."/>
            <person name="Lipzen A."/>
            <person name="Mereny Z."/>
            <person name="Hegedus B."/>
            <person name="Baldrian P."/>
            <person name="Stursova M."/>
            <person name="Weitz H."/>
            <person name="Taylor A."/>
            <person name="Grigoriev I.V."/>
            <person name="Nagy L.G."/>
            <person name="Martin F."/>
            <person name="Kauserud H."/>
        </authorList>
    </citation>
    <scope>NUCLEOTIDE SEQUENCE</scope>
    <source>
        <strain evidence="2">CBHHK067</strain>
    </source>
</reference>
<feature type="non-terminal residue" evidence="2">
    <location>
        <position position="1"/>
    </location>
</feature>
<accession>A0AAD7G578</accession>
<keyword evidence="1" id="KW-0812">Transmembrane</keyword>
<sequence>MGRDHRPYVVLASSSQATMAESRFFSPMLIGVIAVFGFLIVRTTCVFLLWHVPAGTHEPRETTSLLAQSHAAKHLSRSARFFCALGALVYICLTMLAAFHAFLEHGQSAIQDVRFAIFRAERRRTRCFCSFGPHSMRDTMRGRKCARTRCRSSCCPGLWCSSKLLLPPVSCSLRWTGWWHRQSGVQYSLRACML</sequence>
<dbReference type="AlphaFoldDB" id="A0AAD7G578"/>
<protein>
    <submittedName>
        <fullName evidence="2">Uncharacterized protein</fullName>
    </submittedName>
</protein>
<proteinExistence type="predicted"/>
<organism evidence="2 3">
    <name type="scientific">Mycena rosella</name>
    <name type="common">Pink bonnet</name>
    <name type="synonym">Agaricus rosellus</name>
    <dbReference type="NCBI Taxonomy" id="1033263"/>
    <lineage>
        <taxon>Eukaryota</taxon>
        <taxon>Fungi</taxon>
        <taxon>Dikarya</taxon>
        <taxon>Basidiomycota</taxon>
        <taxon>Agaricomycotina</taxon>
        <taxon>Agaricomycetes</taxon>
        <taxon>Agaricomycetidae</taxon>
        <taxon>Agaricales</taxon>
        <taxon>Marasmiineae</taxon>
        <taxon>Mycenaceae</taxon>
        <taxon>Mycena</taxon>
    </lineage>
</organism>
<gene>
    <name evidence="2" type="ORF">B0H17DRAFT_1098146</name>
</gene>
<evidence type="ECO:0000256" key="1">
    <source>
        <dbReference type="SAM" id="Phobius"/>
    </source>
</evidence>
<evidence type="ECO:0000313" key="2">
    <source>
        <dbReference type="EMBL" id="KAJ7656686.1"/>
    </source>
</evidence>
<evidence type="ECO:0000313" key="3">
    <source>
        <dbReference type="Proteomes" id="UP001221757"/>
    </source>
</evidence>
<dbReference type="Proteomes" id="UP001221757">
    <property type="component" value="Unassembled WGS sequence"/>
</dbReference>
<dbReference type="EMBL" id="JARKIE010000296">
    <property type="protein sequence ID" value="KAJ7656686.1"/>
    <property type="molecule type" value="Genomic_DNA"/>
</dbReference>
<feature type="transmembrane region" description="Helical" evidence="1">
    <location>
        <begin position="28"/>
        <end position="50"/>
    </location>
</feature>